<evidence type="ECO:0000313" key="4">
    <source>
        <dbReference type="Proteomes" id="UP000199416"/>
    </source>
</evidence>
<evidence type="ECO:0000256" key="2">
    <source>
        <dbReference type="SAM" id="MobiDB-lite"/>
    </source>
</evidence>
<gene>
    <name evidence="3" type="ORF">SAMN05660690_0717</name>
</gene>
<evidence type="ECO:0008006" key="5">
    <source>
        <dbReference type="Google" id="ProtNLM"/>
    </source>
</evidence>
<dbReference type="EMBL" id="FMZF01000001">
    <property type="protein sequence ID" value="SDC15215.1"/>
    <property type="molecule type" value="Genomic_DNA"/>
</dbReference>
<evidence type="ECO:0000256" key="1">
    <source>
        <dbReference type="SAM" id="Coils"/>
    </source>
</evidence>
<feature type="region of interest" description="Disordered" evidence="2">
    <location>
        <begin position="1"/>
        <end position="32"/>
    </location>
</feature>
<proteinExistence type="predicted"/>
<keyword evidence="4" id="KW-1185">Reference proteome</keyword>
<feature type="coiled-coil region" evidence="1">
    <location>
        <begin position="38"/>
        <end position="65"/>
    </location>
</feature>
<evidence type="ECO:0000313" key="3">
    <source>
        <dbReference type="EMBL" id="SDC15215.1"/>
    </source>
</evidence>
<name>A0A1G6JA08_9ACTN</name>
<reference evidence="4" key="1">
    <citation type="submission" date="2016-10" db="EMBL/GenBank/DDBJ databases">
        <authorList>
            <person name="Varghese N."/>
            <person name="Submissions S."/>
        </authorList>
    </citation>
    <scope>NUCLEOTIDE SEQUENCE [LARGE SCALE GENOMIC DNA]</scope>
    <source>
        <strain evidence="4">DSM 45421</strain>
    </source>
</reference>
<accession>A0A1G6JA08</accession>
<sequence length="147" mass="15570">MDAAPVAEPVEDAGTGDTGTGPRPAAAPSGEDTAVRALEDLVREIDRCAAELQSARARAESLLADRRAGHSWLDIVTRESRPLVVERITTVLSALSGAGSTWRRAQARALQEERVSINRIAAMFGVTRQRISALLREGSPADPSDAG</sequence>
<dbReference type="AlphaFoldDB" id="A0A1G6JA08"/>
<keyword evidence="1" id="KW-0175">Coiled coil</keyword>
<protein>
    <recommendedName>
        <fullName evidence="5">Homeodomain-like domain-containing protein</fullName>
    </recommendedName>
</protein>
<dbReference type="Proteomes" id="UP000199416">
    <property type="component" value="Unassembled WGS sequence"/>
</dbReference>
<organism evidence="3 4">
    <name type="scientific">Geodermatophilus telluris</name>
    <dbReference type="NCBI Taxonomy" id="1190417"/>
    <lineage>
        <taxon>Bacteria</taxon>
        <taxon>Bacillati</taxon>
        <taxon>Actinomycetota</taxon>
        <taxon>Actinomycetes</taxon>
        <taxon>Geodermatophilales</taxon>
        <taxon>Geodermatophilaceae</taxon>
        <taxon>Geodermatophilus</taxon>
    </lineage>
</organism>